<keyword evidence="6" id="KW-1133">Transmembrane helix</keyword>
<evidence type="ECO:0000313" key="9">
    <source>
        <dbReference type="Proteomes" id="UP001500523"/>
    </source>
</evidence>
<dbReference type="EMBL" id="BAABBF010000014">
    <property type="protein sequence ID" value="GAA3724801.1"/>
    <property type="molecule type" value="Genomic_DNA"/>
</dbReference>
<feature type="region of interest" description="Disordered" evidence="5">
    <location>
        <begin position="340"/>
        <end position="359"/>
    </location>
</feature>
<dbReference type="InterPro" id="IPR023296">
    <property type="entry name" value="Glyco_hydro_beta-prop_sf"/>
</dbReference>
<feature type="transmembrane region" description="Helical" evidence="6">
    <location>
        <begin position="28"/>
        <end position="49"/>
    </location>
</feature>
<organism evidence="8 9">
    <name type="scientific">Sphingomonas cynarae</name>
    <dbReference type="NCBI Taxonomy" id="930197"/>
    <lineage>
        <taxon>Bacteria</taxon>
        <taxon>Pseudomonadati</taxon>
        <taxon>Pseudomonadota</taxon>
        <taxon>Alphaproteobacteria</taxon>
        <taxon>Sphingomonadales</taxon>
        <taxon>Sphingomonadaceae</taxon>
        <taxon>Sphingomonas</taxon>
    </lineage>
</organism>
<dbReference type="SUPFAM" id="SSF49899">
    <property type="entry name" value="Concanavalin A-like lectins/glucanases"/>
    <property type="match status" value="1"/>
</dbReference>
<evidence type="ECO:0000259" key="7">
    <source>
        <dbReference type="Pfam" id="PF17851"/>
    </source>
</evidence>
<dbReference type="CDD" id="cd09001">
    <property type="entry name" value="GH43_FsAxh1-like"/>
    <property type="match status" value="1"/>
</dbReference>
<evidence type="ECO:0000256" key="2">
    <source>
        <dbReference type="ARBA" id="ARBA00022801"/>
    </source>
</evidence>
<keyword evidence="2 4" id="KW-0378">Hydrolase</keyword>
<feature type="domain" description="Beta-xylosidase C-terminal Concanavalin A-like" evidence="7">
    <location>
        <begin position="364"/>
        <end position="544"/>
    </location>
</feature>
<name>A0ABP7EU12_9SPHN</name>
<keyword evidence="6" id="KW-0812">Transmembrane</keyword>
<evidence type="ECO:0000256" key="1">
    <source>
        <dbReference type="ARBA" id="ARBA00009865"/>
    </source>
</evidence>
<protein>
    <submittedName>
        <fullName evidence="8">Glycoside hydrolase 43 family protein</fullName>
    </submittedName>
</protein>
<dbReference type="InterPro" id="IPR006710">
    <property type="entry name" value="Glyco_hydro_43"/>
</dbReference>
<dbReference type="InterPro" id="IPR013320">
    <property type="entry name" value="ConA-like_dom_sf"/>
</dbReference>
<evidence type="ECO:0000256" key="6">
    <source>
        <dbReference type="SAM" id="Phobius"/>
    </source>
</evidence>
<dbReference type="PANTHER" id="PTHR42812:SF12">
    <property type="entry name" value="BETA-XYLOSIDASE-RELATED"/>
    <property type="match status" value="1"/>
</dbReference>
<keyword evidence="6" id="KW-0472">Membrane</keyword>
<evidence type="ECO:0000313" key="8">
    <source>
        <dbReference type="EMBL" id="GAA3724801.1"/>
    </source>
</evidence>
<dbReference type="InterPro" id="IPR051795">
    <property type="entry name" value="Glycosyl_Hydrlase_43"/>
</dbReference>
<dbReference type="InterPro" id="IPR041542">
    <property type="entry name" value="GH43_C2"/>
</dbReference>
<dbReference type="GO" id="GO:0016787">
    <property type="term" value="F:hydrolase activity"/>
    <property type="evidence" value="ECO:0007669"/>
    <property type="project" value="UniProtKB-KW"/>
</dbReference>
<evidence type="ECO:0000256" key="3">
    <source>
        <dbReference type="ARBA" id="ARBA00023295"/>
    </source>
</evidence>
<accession>A0ABP7EU12</accession>
<dbReference type="Pfam" id="PF04616">
    <property type="entry name" value="Glyco_hydro_43"/>
    <property type="match status" value="1"/>
</dbReference>
<dbReference type="RefSeq" id="WP_344694772.1">
    <property type="nucleotide sequence ID" value="NZ_BAABBF010000014.1"/>
</dbReference>
<dbReference type="Pfam" id="PF17851">
    <property type="entry name" value="GH43_C2"/>
    <property type="match status" value="1"/>
</dbReference>
<comment type="caution">
    <text evidence="8">The sequence shown here is derived from an EMBL/GenBank/DDBJ whole genome shotgun (WGS) entry which is preliminary data.</text>
</comment>
<evidence type="ECO:0000256" key="4">
    <source>
        <dbReference type="RuleBase" id="RU361187"/>
    </source>
</evidence>
<gene>
    <name evidence="8" type="ORF">GCM10022268_36010</name>
</gene>
<dbReference type="PANTHER" id="PTHR42812">
    <property type="entry name" value="BETA-XYLOSIDASE"/>
    <property type="match status" value="1"/>
</dbReference>
<dbReference type="Proteomes" id="UP001500523">
    <property type="component" value="Unassembled WGS sequence"/>
</dbReference>
<comment type="similarity">
    <text evidence="1 4">Belongs to the glycosyl hydrolase 43 family.</text>
</comment>
<dbReference type="Gene3D" id="2.115.10.20">
    <property type="entry name" value="Glycosyl hydrolase domain, family 43"/>
    <property type="match status" value="1"/>
</dbReference>
<keyword evidence="9" id="KW-1185">Reference proteome</keyword>
<keyword evidence="3 4" id="KW-0326">Glycosidase</keyword>
<sequence>MGKSTIVAVARHWFDRYPRVGSAIPIRLLALVVIAMPVTAAVPASLATYTNPVLFADYSDPDVIRVGRDYYLVASSFHFSPGIPVLHSRDLVHWRILSHVLPRLPFAPQYDMPGPHTLTDSTSKPVGGTRYAGGVWAPSIRHHSGRFYVYWATPDEGIFMATAAAAAGPWTAPVKVIDQPLLEDPCPFWDDDGTAWLVHSRHGAGPLILHRMSADGSRVLDAGTTIVEDKINLPILEGPKLYKREGWYYILAPFGGVEKGAQAALRARDIRGPYQQRVVLQQGATALQGPHQGGWVETPSGQGWFLHFNSTGAFGRITHLQPLRWVDGWPLIGDPIPRSTAGQPVARHAVPDTGTGSRYHIQASDDFTARTLGPQWEWNHNPDDRAWSLSVRPGHLRLIAGRAEHLVTARNTLTQILQGPSSRITARLDPLAMADGQRAGLSLFGVRPSWVGLVRTGGVTRVTLAVEGAEKVGPVFTGDQIDLRAVVTPDQRVAYSYSTDGRTFAPIGSAVALARFSWWKGSRPALFTFTRGMPGGSVDIDRVTVDTPPPTGSSR</sequence>
<dbReference type="SUPFAM" id="SSF75005">
    <property type="entry name" value="Arabinanase/levansucrase/invertase"/>
    <property type="match status" value="1"/>
</dbReference>
<evidence type="ECO:0000256" key="5">
    <source>
        <dbReference type="SAM" id="MobiDB-lite"/>
    </source>
</evidence>
<dbReference type="Gene3D" id="2.60.120.200">
    <property type="match status" value="1"/>
</dbReference>
<reference evidence="9" key="1">
    <citation type="journal article" date="2019" name="Int. J. Syst. Evol. Microbiol.">
        <title>The Global Catalogue of Microorganisms (GCM) 10K type strain sequencing project: providing services to taxonomists for standard genome sequencing and annotation.</title>
        <authorList>
            <consortium name="The Broad Institute Genomics Platform"/>
            <consortium name="The Broad Institute Genome Sequencing Center for Infectious Disease"/>
            <person name="Wu L."/>
            <person name="Ma J."/>
        </authorList>
    </citation>
    <scope>NUCLEOTIDE SEQUENCE [LARGE SCALE GENOMIC DNA]</scope>
    <source>
        <strain evidence="9">JCM 17498</strain>
    </source>
</reference>
<proteinExistence type="inferred from homology"/>